<feature type="compositionally biased region" description="Low complexity" evidence="1">
    <location>
        <begin position="175"/>
        <end position="191"/>
    </location>
</feature>
<feature type="region of interest" description="Disordered" evidence="1">
    <location>
        <begin position="456"/>
        <end position="512"/>
    </location>
</feature>
<proteinExistence type="predicted"/>
<feature type="region of interest" description="Disordered" evidence="1">
    <location>
        <begin position="266"/>
        <end position="288"/>
    </location>
</feature>
<feature type="region of interest" description="Disordered" evidence="1">
    <location>
        <begin position="57"/>
        <end position="111"/>
    </location>
</feature>
<feature type="compositionally biased region" description="Polar residues" evidence="1">
    <location>
        <begin position="838"/>
        <end position="850"/>
    </location>
</feature>
<gene>
    <name evidence="2" type="ORF">ATANTOWER_032973</name>
</gene>
<feature type="compositionally biased region" description="Low complexity" evidence="1">
    <location>
        <begin position="272"/>
        <end position="288"/>
    </location>
</feature>
<dbReference type="EMBL" id="JAHUTI010050172">
    <property type="protein sequence ID" value="MED6248411.1"/>
    <property type="molecule type" value="Genomic_DNA"/>
</dbReference>
<protein>
    <recommendedName>
        <fullName evidence="4">ALMS motif domain-containing protein</fullName>
    </recommendedName>
</protein>
<feature type="region of interest" description="Disordered" evidence="1">
    <location>
        <begin position="703"/>
        <end position="740"/>
    </location>
</feature>
<dbReference type="PANTHER" id="PTHR21553">
    <property type="entry name" value="ALMS1-RELATED"/>
    <property type="match status" value="1"/>
</dbReference>
<feature type="non-terminal residue" evidence="2">
    <location>
        <position position="1"/>
    </location>
</feature>
<evidence type="ECO:0008006" key="4">
    <source>
        <dbReference type="Google" id="ProtNLM"/>
    </source>
</evidence>
<feature type="compositionally biased region" description="Polar residues" evidence="1">
    <location>
        <begin position="229"/>
        <end position="243"/>
    </location>
</feature>
<feature type="region of interest" description="Disordered" evidence="1">
    <location>
        <begin position="541"/>
        <end position="586"/>
    </location>
</feature>
<feature type="compositionally biased region" description="Basic residues" evidence="1">
    <location>
        <begin position="905"/>
        <end position="923"/>
    </location>
</feature>
<feature type="compositionally biased region" description="Low complexity" evidence="1">
    <location>
        <begin position="411"/>
        <end position="421"/>
    </location>
</feature>
<feature type="compositionally biased region" description="Basic and acidic residues" evidence="1">
    <location>
        <begin position="852"/>
        <end position="904"/>
    </location>
</feature>
<feature type="compositionally biased region" description="Polar residues" evidence="1">
    <location>
        <begin position="125"/>
        <end position="135"/>
    </location>
</feature>
<evidence type="ECO:0000256" key="1">
    <source>
        <dbReference type="SAM" id="MobiDB-lite"/>
    </source>
</evidence>
<feature type="region of interest" description="Disordered" evidence="1">
    <location>
        <begin position="377"/>
        <end position="397"/>
    </location>
</feature>
<feature type="region of interest" description="Disordered" evidence="1">
    <location>
        <begin position="1"/>
        <end position="27"/>
    </location>
</feature>
<feature type="region of interest" description="Disordered" evidence="1">
    <location>
        <begin position="818"/>
        <end position="923"/>
    </location>
</feature>
<dbReference type="Proteomes" id="UP001345963">
    <property type="component" value="Unassembled WGS sequence"/>
</dbReference>
<evidence type="ECO:0000313" key="3">
    <source>
        <dbReference type="Proteomes" id="UP001345963"/>
    </source>
</evidence>
<feature type="compositionally biased region" description="Polar residues" evidence="1">
    <location>
        <begin position="79"/>
        <end position="90"/>
    </location>
</feature>
<feature type="region of interest" description="Disordered" evidence="1">
    <location>
        <begin position="411"/>
        <end position="438"/>
    </location>
</feature>
<feature type="region of interest" description="Disordered" evidence="1">
    <location>
        <begin position="165"/>
        <end position="243"/>
    </location>
</feature>
<feature type="region of interest" description="Disordered" evidence="1">
    <location>
        <begin position="118"/>
        <end position="137"/>
    </location>
</feature>
<accession>A0ABU7BD90</accession>
<feature type="compositionally biased region" description="Basic and acidic residues" evidence="1">
    <location>
        <begin position="825"/>
        <end position="836"/>
    </location>
</feature>
<feature type="compositionally biased region" description="Basic and acidic residues" evidence="1">
    <location>
        <begin position="708"/>
        <end position="720"/>
    </location>
</feature>
<keyword evidence="3" id="KW-1185">Reference proteome</keyword>
<organism evidence="2 3">
    <name type="scientific">Ataeniobius toweri</name>
    <dbReference type="NCBI Taxonomy" id="208326"/>
    <lineage>
        <taxon>Eukaryota</taxon>
        <taxon>Metazoa</taxon>
        <taxon>Chordata</taxon>
        <taxon>Craniata</taxon>
        <taxon>Vertebrata</taxon>
        <taxon>Euteleostomi</taxon>
        <taxon>Actinopterygii</taxon>
        <taxon>Neopterygii</taxon>
        <taxon>Teleostei</taxon>
        <taxon>Neoteleostei</taxon>
        <taxon>Acanthomorphata</taxon>
        <taxon>Ovalentaria</taxon>
        <taxon>Atherinomorphae</taxon>
        <taxon>Cyprinodontiformes</taxon>
        <taxon>Goodeidae</taxon>
        <taxon>Ataeniobius</taxon>
    </lineage>
</organism>
<evidence type="ECO:0000313" key="2">
    <source>
        <dbReference type="EMBL" id="MED6248411.1"/>
    </source>
</evidence>
<dbReference type="PANTHER" id="PTHR21553:SF26">
    <property type="entry name" value="ALMS MOTIF DOMAIN-CONTAINING PROTEIN"/>
    <property type="match status" value="1"/>
</dbReference>
<comment type="caution">
    <text evidence="2">The sequence shown here is derived from an EMBL/GenBank/DDBJ whole genome shotgun (WGS) entry which is preliminary data.</text>
</comment>
<feature type="region of interest" description="Disordered" evidence="1">
    <location>
        <begin position="780"/>
        <end position="799"/>
    </location>
</feature>
<feature type="compositionally biased region" description="Pro residues" evidence="1">
    <location>
        <begin position="1"/>
        <end position="14"/>
    </location>
</feature>
<sequence length="923" mass="100358">PLVPSVIPAEPPEPCRFFHPPRTQRPPVTRVRLGFKEMMPEQHELSAIQEVETPVNLSRVTGPEDNFPSHPADFHLQDGSGSFATSDRTLQSQSVSSSGPDSAERRVGSETCSHLPWRERLLSGAGTSPECSDSDSVMKVVSPLRSSPRIRTDFFGPAVLSCKSPSELLSRPAESDGLSSTTISSGSYISTEPEQHGNTGDGPQPVKQNGSGLGEVSSPCAQALGMKESSASSPAGPSVDSVFNDSSIQRIIDKYTRELNVSLSAAGTAADGEGPSLEESSSSGSQQPLVGLSGMRMEDSAGLQGVVLHAAAQSHIPEIRAPGLPTLERFSPGAPSLNVDLEQDSFRPLHFQLTDQSSCLAPEASQLVLEQLVGQPSANSSTIGPRPGPPASLSSDLSRWDSTLTRMIGSLSQRSSSRRLSPGQDFDAGRITSEPSWLEEFPEEIRMRPLVGELDDSAEQHSGSSETRLLCSGGRSPAAPGVSTESSEPSRLASAHSPSVPHVSLQSQAPQNQPGLVELDSYRAEDSFHPLLPEITHNETADPSMTFHLPEHNTSDSSDRNQADAQHGVSTPSVEDDPSPEQLRTEEPNCCRVLEKSFSQLFISECLLQESVLILSPTMRTDSCVPSNSGTPVLSTSQAGTSKELKHLVPVGELHGQHENQQDFSASETSEAVRERGILDQSQITLVSLTDTTLQDEDMITTDDEEVLDNRGPDSIKEDGQEGVQTKGAGSTSLPGEDPDCWRLPASSLVFQWSPIRDLQDVFQQKRQALIQRSNRRVEELKAKRSVGNNEPGSRVLAEGIDPVEADRVRSVTWKVKTTSKLQSRTHDEEKGDAQKLHQPSQVSGSSPTGSDEVRISSPEQRKRNRSEMHRRTRRLYEQLEEVKQQRAVRSRQEDGAKNRLKAKEFHRKTLQKLRARQTRQEP</sequence>
<feature type="compositionally biased region" description="Basic and acidic residues" evidence="1">
    <location>
        <begin position="549"/>
        <end position="562"/>
    </location>
</feature>
<reference evidence="2 3" key="1">
    <citation type="submission" date="2021-07" db="EMBL/GenBank/DDBJ databases">
        <authorList>
            <person name="Palmer J.M."/>
        </authorList>
    </citation>
    <scope>NUCLEOTIDE SEQUENCE [LARGE SCALE GENOMIC DNA]</scope>
    <source>
        <strain evidence="2 3">AT_MEX2019</strain>
        <tissue evidence="2">Muscle</tissue>
    </source>
</reference>
<name>A0ABU7BD90_9TELE</name>